<organism evidence="1 2">
    <name type="scientific">Pyropia yezoensis</name>
    <name type="common">Susabi-nori</name>
    <name type="synonym">Porphyra yezoensis</name>
    <dbReference type="NCBI Taxonomy" id="2788"/>
    <lineage>
        <taxon>Eukaryota</taxon>
        <taxon>Rhodophyta</taxon>
        <taxon>Bangiophyceae</taxon>
        <taxon>Bangiales</taxon>
        <taxon>Bangiaceae</taxon>
        <taxon>Pyropia</taxon>
    </lineage>
</organism>
<evidence type="ECO:0000313" key="1">
    <source>
        <dbReference type="EMBL" id="KAK1865565.1"/>
    </source>
</evidence>
<gene>
    <name evidence="1" type="ORF">I4F81_008094</name>
</gene>
<reference evidence="1" key="1">
    <citation type="submission" date="2019-11" db="EMBL/GenBank/DDBJ databases">
        <title>Nori genome reveals adaptations in red seaweeds to the harsh intertidal environment.</title>
        <authorList>
            <person name="Wang D."/>
            <person name="Mao Y."/>
        </authorList>
    </citation>
    <scope>NUCLEOTIDE SEQUENCE</scope>
    <source>
        <tissue evidence="1">Gametophyte</tissue>
    </source>
</reference>
<dbReference type="Proteomes" id="UP000798662">
    <property type="component" value="Chromosome 2"/>
</dbReference>
<protein>
    <submittedName>
        <fullName evidence="1">Uncharacterized protein</fullName>
    </submittedName>
</protein>
<proteinExistence type="predicted"/>
<accession>A0ACC3C6F3</accession>
<dbReference type="EMBL" id="CM020619">
    <property type="protein sequence ID" value="KAK1865565.1"/>
    <property type="molecule type" value="Genomic_DNA"/>
</dbReference>
<sequence>MDNQLEENLPGAPEPNLGGDAEGNLEGIVPANVQGNLGVGIQTGLELNRQRSIETDNIFREIFLKGENLSELSMVQQGFIRAQELARKFHNTMMARASYAGTPHQGGGVQGGGAHPRSAEHGLSPDRIGQGIGMRYSKDSIKFTGAKDQAFHEVL</sequence>
<name>A0ACC3C6F3_PYRYE</name>
<keyword evidence="2" id="KW-1185">Reference proteome</keyword>
<evidence type="ECO:0000313" key="2">
    <source>
        <dbReference type="Proteomes" id="UP000798662"/>
    </source>
</evidence>
<comment type="caution">
    <text evidence="1">The sequence shown here is derived from an EMBL/GenBank/DDBJ whole genome shotgun (WGS) entry which is preliminary data.</text>
</comment>